<dbReference type="Proteomes" id="UP001277183">
    <property type="component" value="Unassembled WGS sequence"/>
</dbReference>
<name>A0AAV4YFG8_AERCA</name>
<comment type="caution">
    <text evidence="1">The sequence shown here is derived from an EMBL/GenBank/DDBJ whole genome shotgun (WGS) entry which is preliminary data.</text>
</comment>
<evidence type="ECO:0000313" key="2">
    <source>
        <dbReference type="EMBL" id="MDX7723121.1"/>
    </source>
</evidence>
<reference evidence="2" key="2">
    <citation type="submission" date="2023-11" db="EMBL/GenBank/DDBJ databases">
        <title>WGS of Aeromonas in Northern Israel.</title>
        <authorList>
            <person name="Hershko Y."/>
        </authorList>
    </citation>
    <scope>NUCLEOTIDE SEQUENCE</scope>
    <source>
        <strain evidence="2">77416</strain>
    </source>
</reference>
<evidence type="ECO:0000313" key="3">
    <source>
        <dbReference type="Proteomes" id="UP000886939"/>
    </source>
</evidence>
<protein>
    <recommendedName>
        <fullName evidence="4">Antitoxin Xre/MbcA/ParS-like toxin-binding domain-containing protein</fullName>
    </recommendedName>
</protein>
<dbReference type="RefSeq" id="WP_223915699.1">
    <property type="nucleotide sequence ID" value="NZ_BPNB01000016.1"/>
</dbReference>
<dbReference type="EMBL" id="JAWZVU010000215">
    <property type="protein sequence ID" value="MDX7723121.1"/>
    <property type="molecule type" value="Genomic_DNA"/>
</dbReference>
<reference evidence="1" key="1">
    <citation type="submission" date="2021-07" db="EMBL/GenBank/DDBJ databases">
        <title>Draft genome sequence of carbapenem-resistant Aeromonas spp. in Japan.</title>
        <authorList>
            <person name="Maehana S."/>
            <person name="Suzuki M."/>
            <person name="Kitasato H."/>
        </authorList>
    </citation>
    <scope>NUCLEOTIDE SEQUENCE</scope>
    <source>
        <strain evidence="1">KAM343</strain>
    </source>
</reference>
<dbReference type="AlphaFoldDB" id="A0AAV4YFG8"/>
<accession>A0AAV4YFG8</accession>
<dbReference type="Proteomes" id="UP000886939">
    <property type="component" value="Unassembled WGS sequence"/>
</dbReference>
<organism evidence="1 3">
    <name type="scientific">Aeromonas caviae</name>
    <name type="common">Aeromonas punctata</name>
    <dbReference type="NCBI Taxonomy" id="648"/>
    <lineage>
        <taxon>Bacteria</taxon>
        <taxon>Pseudomonadati</taxon>
        <taxon>Pseudomonadota</taxon>
        <taxon>Gammaproteobacteria</taxon>
        <taxon>Aeromonadales</taxon>
        <taxon>Aeromonadaceae</taxon>
        <taxon>Aeromonas</taxon>
    </lineage>
</organism>
<proteinExistence type="predicted"/>
<sequence length="128" mass="14160">MRSDIEMRMDISIRQSVVRSGLFVEARETPCETDELRKAEETGKIFSILPYEVVLYPKFAFSQGRLVDELADVISILASGGRSPWSMAAWFISVNGYLGGQSPAEMLQLAPLQVLTAARREVAGIQHG</sequence>
<dbReference type="EMBL" id="BPNI01000006">
    <property type="protein sequence ID" value="GJA39829.1"/>
    <property type="molecule type" value="Genomic_DNA"/>
</dbReference>
<gene>
    <name evidence="1" type="ORF">KAM343_06250</name>
    <name evidence="2" type="ORF">SJS77_22235</name>
</gene>
<evidence type="ECO:0008006" key="4">
    <source>
        <dbReference type="Google" id="ProtNLM"/>
    </source>
</evidence>
<evidence type="ECO:0000313" key="1">
    <source>
        <dbReference type="EMBL" id="GJA39829.1"/>
    </source>
</evidence>